<dbReference type="InterPro" id="IPR000917">
    <property type="entry name" value="Sulfatase_N"/>
</dbReference>
<dbReference type="AlphaFoldDB" id="A0A7J5Q2M4"/>
<comment type="PTM">
    <text evidence="5">The conversion to 3-oxoalanine (also known as C-formylglycine, FGly), of a serine or cysteine residue in prokaryotes and of a cysteine residue in eukaryotes, is critical for catalytic activity.</text>
</comment>
<evidence type="ECO:0000256" key="5">
    <source>
        <dbReference type="PIRSR" id="PIRSR600917-52"/>
    </source>
</evidence>
<dbReference type="RefSeq" id="WP_151934053.1">
    <property type="nucleotide sequence ID" value="NZ_JBCLUM010000003.1"/>
</dbReference>
<dbReference type="Gene3D" id="3.30.1120.10">
    <property type="match status" value="1"/>
</dbReference>
<keyword evidence="3" id="KW-0378">Hydrolase</keyword>
<evidence type="ECO:0000313" key="8">
    <source>
        <dbReference type="Proteomes" id="UP000434604"/>
    </source>
</evidence>
<feature type="domain" description="Sulfatase N-terminal" evidence="6">
    <location>
        <begin position="24"/>
        <end position="445"/>
    </location>
</feature>
<sequence length="557" mass="63947">MKLLQVTTSLLAFPFVWLQAEERPNIIVIMCDDMGYSDLGCFGSEIRTPNIDRLAANGLCFTQFYNCGRSCPTRASLMTGLYAHQAGVGEMVNDRCLAGYRGDLSLNSVTIAEVMKNAGYHTYMSGKWHVTDVPYGEKMQDASRHNWPMQRGFERFYGTLHGAGSYWDPSALMRDNQFISPYTDKEYQPQEAYYYTNAISDNAVLYIKEHNSEKPFFLYVAYTAPHWPMQAPEEMINSYNGVYDGGYEQVRQARFQRMKWKGILDDSWRLSEQAGRWEETPYKNWEKRLMQTYAAMVTIMDQGVGKIVNELEATGQLDNTLILFLQDNGGCSEDTGRKSSTPEWKEIISHGKDWVQTYGRVVTRDGRVVRTGPGSMPGPDDTFISYGKAWANVSNTPFREYKSYVHEGGISTPLIVHWPKGIHKKNEMRRSQGHIVDIMATCVALSQKEYPTVYNGNQIIPYEGRSLLPLFEIDQAEERPLLFEHYGNSAIRVGKWKLVGKSMFNENDVKEEGWELYDMEKDRSETNDLSRIYPDKVKELLVLFKKEAERTMILPKK</sequence>
<evidence type="ECO:0000256" key="1">
    <source>
        <dbReference type="ARBA" id="ARBA00008779"/>
    </source>
</evidence>
<dbReference type="PANTHER" id="PTHR42693">
    <property type="entry name" value="ARYLSULFATASE FAMILY MEMBER"/>
    <property type="match status" value="1"/>
</dbReference>
<keyword evidence="2" id="KW-0479">Metal-binding</keyword>
<dbReference type="InterPro" id="IPR050738">
    <property type="entry name" value="Sulfatase"/>
</dbReference>
<dbReference type="CDD" id="cd16025">
    <property type="entry name" value="PAS_like"/>
    <property type="match status" value="1"/>
</dbReference>
<evidence type="ECO:0000256" key="4">
    <source>
        <dbReference type="ARBA" id="ARBA00022837"/>
    </source>
</evidence>
<dbReference type="FunFam" id="3.40.720.10:FF:000047">
    <property type="entry name" value="Arylsulfatase"/>
    <property type="match status" value="1"/>
</dbReference>
<dbReference type="InterPro" id="IPR017850">
    <property type="entry name" value="Alkaline_phosphatase_core_sf"/>
</dbReference>
<evidence type="ECO:0000256" key="3">
    <source>
        <dbReference type="ARBA" id="ARBA00022801"/>
    </source>
</evidence>
<feature type="modified residue" description="3-oxoalanine (Ser)" evidence="5">
    <location>
        <position position="70"/>
    </location>
</feature>
<dbReference type="GO" id="GO:0004065">
    <property type="term" value="F:arylsulfatase activity"/>
    <property type="evidence" value="ECO:0007669"/>
    <property type="project" value="TreeGrafter"/>
</dbReference>
<dbReference type="PANTHER" id="PTHR42693:SF53">
    <property type="entry name" value="ENDO-4-O-SULFATASE"/>
    <property type="match status" value="1"/>
</dbReference>
<gene>
    <name evidence="7" type="ORF">GA398_00295</name>
</gene>
<evidence type="ECO:0000256" key="2">
    <source>
        <dbReference type="ARBA" id="ARBA00022723"/>
    </source>
</evidence>
<dbReference type="GO" id="GO:0046872">
    <property type="term" value="F:metal ion binding"/>
    <property type="evidence" value="ECO:0007669"/>
    <property type="project" value="UniProtKB-KW"/>
</dbReference>
<dbReference type="EMBL" id="WDED01000001">
    <property type="protein sequence ID" value="KAB6150235.1"/>
    <property type="molecule type" value="Genomic_DNA"/>
</dbReference>
<reference evidence="7 8" key="1">
    <citation type="journal article" date="2019" name="Nat. Med.">
        <title>A library of human gut bacterial isolates paired with longitudinal multiomics data enables mechanistic microbiome research.</title>
        <authorList>
            <person name="Poyet M."/>
            <person name="Groussin M."/>
            <person name="Gibbons S.M."/>
            <person name="Avila-Pacheco J."/>
            <person name="Jiang X."/>
            <person name="Kearney S.M."/>
            <person name="Perrotta A.R."/>
            <person name="Berdy B."/>
            <person name="Zhao S."/>
            <person name="Lieberman T.D."/>
            <person name="Swanson P.K."/>
            <person name="Smith M."/>
            <person name="Roesemann S."/>
            <person name="Alexander J.E."/>
            <person name="Rich S.A."/>
            <person name="Livny J."/>
            <person name="Vlamakis H."/>
            <person name="Clish C."/>
            <person name="Bullock K."/>
            <person name="Deik A."/>
            <person name="Scott J."/>
            <person name="Pierce K.A."/>
            <person name="Xavier R.J."/>
            <person name="Alm E.J."/>
        </authorList>
    </citation>
    <scope>NUCLEOTIDE SEQUENCE [LARGE SCALE GENOMIC DNA]</scope>
    <source>
        <strain evidence="7 8">BIOML-A58</strain>
    </source>
</reference>
<dbReference type="Gene3D" id="3.40.720.10">
    <property type="entry name" value="Alkaline Phosphatase, subunit A"/>
    <property type="match status" value="1"/>
</dbReference>
<keyword evidence="4" id="KW-0106">Calcium</keyword>
<comment type="caution">
    <text evidence="7">The sequence shown here is derived from an EMBL/GenBank/DDBJ whole genome shotgun (WGS) entry which is preliminary data.</text>
</comment>
<dbReference type="PROSITE" id="PS00149">
    <property type="entry name" value="SULFATASE_2"/>
    <property type="match status" value="1"/>
</dbReference>
<protein>
    <submittedName>
        <fullName evidence="7">Arylsulfatase</fullName>
    </submittedName>
</protein>
<comment type="similarity">
    <text evidence="1">Belongs to the sulfatase family.</text>
</comment>
<accession>A0A7J5Q2M4</accession>
<name>A0A7J5Q2M4_9BACE</name>
<proteinExistence type="inferred from homology"/>
<dbReference type="SUPFAM" id="SSF53649">
    <property type="entry name" value="Alkaline phosphatase-like"/>
    <property type="match status" value="1"/>
</dbReference>
<dbReference type="Proteomes" id="UP000434604">
    <property type="component" value="Unassembled WGS sequence"/>
</dbReference>
<dbReference type="Pfam" id="PF00884">
    <property type="entry name" value="Sulfatase"/>
    <property type="match status" value="1"/>
</dbReference>
<dbReference type="InterPro" id="IPR024607">
    <property type="entry name" value="Sulfatase_CS"/>
</dbReference>
<organism evidence="7 8">
    <name type="scientific">Bacteroides xylanisolvens</name>
    <dbReference type="NCBI Taxonomy" id="371601"/>
    <lineage>
        <taxon>Bacteria</taxon>
        <taxon>Pseudomonadati</taxon>
        <taxon>Bacteroidota</taxon>
        <taxon>Bacteroidia</taxon>
        <taxon>Bacteroidales</taxon>
        <taxon>Bacteroidaceae</taxon>
        <taxon>Bacteroides</taxon>
    </lineage>
</organism>
<evidence type="ECO:0000313" key="7">
    <source>
        <dbReference type="EMBL" id="KAB6150235.1"/>
    </source>
</evidence>
<evidence type="ECO:0000259" key="6">
    <source>
        <dbReference type="Pfam" id="PF00884"/>
    </source>
</evidence>